<proteinExistence type="predicted"/>
<dbReference type="Gene3D" id="1.10.10.60">
    <property type="entry name" value="Homeodomain-like"/>
    <property type="match status" value="1"/>
</dbReference>
<accession>A0ABV7KTE1</accession>
<sequence>MKWTDEEHNFLVELVKSRGTRWKLLAELMSERFGKEFTFNQVRSHYRMNPDSQVLPAYNETTEILADGSHKSDKLLRMSAAELKDTEFLLTSHGYDPSKWEIVNAKSSIWNQHNKEDGTITLYSSKITVKPALTGMDWGKLITTVESAPSVFVKPKYTPGEERYLNIPLYDMHFGISDYNHYLPTQAKVLNVLKKPYKEILFLIGSDLFHHNDHRNRTASGREIEHADMSLAWEDAAKFYEPILHEALKNSGKVTGIFIKGNHSESLEWAFTKYLQARFPQITFNTDFRERKVHMLGDIMIAATHGDKARKRLNENFATEFPLEWSRATTRELFIGHLHTEEVIDKGGILQRALSTRNKVDSYHDDYGYTASHKRFQLFEYSKNEIEHIHFV</sequence>
<protein>
    <submittedName>
        <fullName evidence="3">SANT/Myb-like DNA-binding domain-containing protein</fullName>
    </submittedName>
</protein>
<organism evidence="3 4">
    <name type="scientific">Planomicrobium okeanokoites</name>
    <name type="common">Planococcus okeanokoites</name>
    <name type="synonym">Flavobacterium okeanokoites</name>
    <dbReference type="NCBI Taxonomy" id="244"/>
    <lineage>
        <taxon>Bacteria</taxon>
        <taxon>Bacillati</taxon>
        <taxon>Bacillota</taxon>
        <taxon>Bacilli</taxon>
        <taxon>Bacillales</taxon>
        <taxon>Caryophanaceae</taxon>
        <taxon>Planomicrobium</taxon>
    </lineage>
</organism>
<evidence type="ECO:0000313" key="3">
    <source>
        <dbReference type="EMBL" id="MFC3212714.1"/>
    </source>
</evidence>
<dbReference type="InterPro" id="IPR009057">
    <property type="entry name" value="Homeodomain-like_sf"/>
</dbReference>
<dbReference type="PROSITE" id="PS51294">
    <property type="entry name" value="HTH_MYB"/>
    <property type="match status" value="1"/>
</dbReference>
<keyword evidence="4" id="KW-1185">Reference proteome</keyword>
<dbReference type="RefSeq" id="WP_117312561.1">
    <property type="nucleotide sequence ID" value="NZ_JBHRUJ010000030.1"/>
</dbReference>
<dbReference type="PROSITE" id="PS50090">
    <property type="entry name" value="MYB_LIKE"/>
    <property type="match status" value="1"/>
</dbReference>
<dbReference type="EMBL" id="JBHRUJ010000030">
    <property type="protein sequence ID" value="MFC3212714.1"/>
    <property type="molecule type" value="Genomic_DNA"/>
</dbReference>
<dbReference type="Proteomes" id="UP001595625">
    <property type="component" value="Unassembled WGS sequence"/>
</dbReference>
<dbReference type="InterPro" id="IPR001005">
    <property type="entry name" value="SANT/Myb"/>
</dbReference>
<evidence type="ECO:0000259" key="1">
    <source>
        <dbReference type="PROSITE" id="PS50090"/>
    </source>
</evidence>
<feature type="domain" description="HTH myb-type" evidence="2">
    <location>
        <begin position="1"/>
        <end position="54"/>
    </location>
</feature>
<reference evidence="4" key="1">
    <citation type="journal article" date="2019" name="Int. J. Syst. Evol. Microbiol.">
        <title>The Global Catalogue of Microorganisms (GCM) 10K type strain sequencing project: providing services to taxonomists for standard genome sequencing and annotation.</title>
        <authorList>
            <consortium name="The Broad Institute Genomics Platform"/>
            <consortium name="The Broad Institute Genome Sequencing Center for Infectious Disease"/>
            <person name="Wu L."/>
            <person name="Ma J."/>
        </authorList>
    </citation>
    <scope>NUCLEOTIDE SEQUENCE [LARGE SCALE GENOMIC DNA]</scope>
    <source>
        <strain evidence="4">CCM 320</strain>
    </source>
</reference>
<evidence type="ECO:0000313" key="4">
    <source>
        <dbReference type="Proteomes" id="UP001595625"/>
    </source>
</evidence>
<dbReference type="CDD" id="cd00167">
    <property type="entry name" value="SANT"/>
    <property type="match status" value="1"/>
</dbReference>
<name>A0ABV7KTE1_PLAOK</name>
<dbReference type="SUPFAM" id="SSF46689">
    <property type="entry name" value="Homeodomain-like"/>
    <property type="match status" value="1"/>
</dbReference>
<comment type="caution">
    <text evidence="3">The sequence shown here is derived from an EMBL/GenBank/DDBJ whole genome shotgun (WGS) entry which is preliminary data.</text>
</comment>
<dbReference type="InterPro" id="IPR017930">
    <property type="entry name" value="Myb_dom"/>
</dbReference>
<dbReference type="Pfam" id="PF00249">
    <property type="entry name" value="Myb_DNA-binding"/>
    <property type="match status" value="1"/>
</dbReference>
<gene>
    <name evidence="3" type="ORF">ACFOEJ_16725</name>
</gene>
<feature type="domain" description="Myb-like" evidence="1">
    <location>
        <begin position="1"/>
        <end position="36"/>
    </location>
</feature>
<evidence type="ECO:0000259" key="2">
    <source>
        <dbReference type="PROSITE" id="PS51294"/>
    </source>
</evidence>